<dbReference type="Pfam" id="PF00022">
    <property type="entry name" value="Actin"/>
    <property type="match status" value="2"/>
</dbReference>
<dbReference type="GO" id="GO:0060255">
    <property type="term" value="P:regulation of macromolecule metabolic process"/>
    <property type="evidence" value="ECO:0007669"/>
    <property type="project" value="UniProtKB-ARBA"/>
</dbReference>
<organism evidence="4">
    <name type="scientific">Rhipicephalus microplus</name>
    <name type="common">Cattle tick</name>
    <name type="synonym">Boophilus microplus</name>
    <dbReference type="NCBI Taxonomy" id="6941"/>
    <lineage>
        <taxon>Eukaryota</taxon>
        <taxon>Metazoa</taxon>
        <taxon>Ecdysozoa</taxon>
        <taxon>Arthropoda</taxon>
        <taxon>Chelicerata</taxon>
        <taxon>Arachnida</taxon>
        <taxon>Acari</taxon>
        <taxon>Parasitiformes</taxon>
        <taxon>Ixodida</taxon>
        <taxon>Ixodoidea</taxon>
        <taxon>Ixodidae</taxon>
        <taxon>Rhipicephalinae</taxon>
        <taxon>Rhipicephalus</taxon>
        <taxon>Boophilus</taxon>
    </lineage>
</organism>
<protein>
    <submittedName>
        <fullName evidence="4">Putative actin-related protein</fullName>
    </submittedName>
</protein>
<dbReference type="SUPFAM" id="SSF53067">
    <property type="entry name" value="Actin-like ATPase domain"/>
    <property type="match status" value="2"/>
</dbReference>
<dbReference type="CTD" id="42173"/>
<dbReference type="OrthoDB" id="7340501at2759"/>
<comment type="similarity">
    <text evidence="1">Belongs to the actin family.</text>
</comment>
<dbReference type="CDD" id="cd10211">
    <property type="entry name" value="ASKHA_NBD_Arp5"/>
    <property type="match status" value="1"/>
</dbReference>
<dbReference type="InterPro" id="IPR004000">
    <property type="entry name" value="Actin"/>
</dbReference>
<dbReference type="AlphaFoldDB" id="A0A6M2CSW3"/>
<evidence type="ECO:0000256" key="1">
    <source>
        <dbReference type="RuleBase" id="RU000487"/>
    </source>
</evidence>
<dbReference type="EMBL" id="GHWJ01004006">
    <property type="protein sequence ID" value="NOV36743.1"/>
    <property type="molecule type" value="Transcribed_RNA"/>
</dbReference>
<name>A0A6M2CSW3_RHIMP</name>
<dbReference type="OMA" id="YPFTEHV"/>
<dbReference type="Gene3D" id="3.90.640.10">
    <property type="entry name" value="Actin, Chain A, domain 4"/>
    <property type="match status" value="2"/>
</dbReference>
<feature type="compositionally biased region" description="Acidic residues" evidence="3">
    <location>
        <begin position="446"/>
        <end position="455"/>
    </location>
</feature>
<dbReference type="GeneID" id="119161366"/>
<evidence type="ECO:0000313" key="4">
    <source>
        <dbReference type="EMBL" id="NOV36743.1"/>
    </source>
</evidence>
<dbReference type="InterPro" id="IPR043129">
    <property type="entry name" value="ATPase_NBD"/>
</dbReference>
<dbReference type="RefSeq" id="XP_037269698.1">
    <property type="nucleotide sequence ID" value="XM_037413801.2"/>
</dbReference>
<keyword evidence="2" id="KW-0175">Coiled coil</keyword>
<dbReference type="FunFam" id="3.30.420.40:FF:000237">
    <property type="entry name" value="Actin-related protein 5"/>
    <property type="match status" value="1"/>
</dbReference>
<dbReference type="KEGG" id="rmp:119161366"/>
<feature type="coiled-coil region" evidence="2">
    <location>
        <begin position="347"/>
        <end position="374"/>
    </location>
</feature>
<proteinExistence type="inferred from homology"/>
<sequence length="642" mass="73275">MISQNVYSIPNMNKEPDNFFTYTDGVRLRKTPVVIDNGSYECRVGWASDESPRMIFKNITAKQRGKKESEVQVGNDIANVEAVRWLLKTQFDRNVVTHFDIQEHIFDHIFSHLGIPTENRVDHPIVLTEVIGNPSYYRQNMSELLFEHYRVPQVLYGIDALFSLHHNCSKKSENAMVLSFGHHTTHIIPVLNGRVDVENAKRISLGGNNITVYLQRLLQLKHPHLSAAVTLSRAEHLVHQHCYVAENYSEELKKWADVDYFDKHCRQVQLPYNMTSSGAVGGSGVGKMDICFNIVKRVQESIAKKKQNTLADDEEKLQQLISIQELLEYEDEATFQSTLQELGFSSIEELGFVINELRRQVQQVKNTLASGNNVDPDLMECAMKRFCSDLDPRFFTEPDAWISAVRKRREDLKEKKILQQQMFLERAHNAGQKGKSKKRESQFSDSELDDADYAEEGEEVEEIIAEFEREFKKKQLGADQVGTSIAEHYQLQLGTERIRATEILFQPSIIGVEQAGVAETLEFVFSRYTKEQQSFLAQNVFVTGSPAQLPGVRERLCAELLAMRPFQSLFTITLAKNPASDSWRGARQCAMQRDFLSKFAIKRAEYEEKGPDYLKEHCYSNVLISSILSSSAKPLTLKSSAL</sequence>
<dbReference type="VEuPathDB" id="VectorBase:LOC119161366"/>
<accession>A0A6M2CSW3</accession>
<reference evidence="4" key="1">
    <citation type="submission" date="2019-09" db="EMBL/GenBank/DDBJ databases">
        <title>Organ-specific transcriptomic study of the physiology of the cattle tick, Rhipicephalus microplus.</title>
        <authorList>
            <person name="Tirloni L."/>
            <person name="Braz G."/>
            <person name="Gandara A.C.P."/>
            <person name="Sabadin G.A."/>
            <person name="da Silva R.M."/>
            <person name="Guizzo M.G."/>
            <person name="Machado J.A."/>
            <person name="Costa E.P."/>
            <person name="Gomes H.F."/>
            <person name="Moraes J."/>
            <person name="Mota M.B.S."/>
            <person name="Mesquita R.D."/>
            <person name="Alvarenga P.H."/>
            <person name="Alves F."/>
            <person name="Seixas A."/>
            <person name="da Fonseca R.N."/>
            <person name="Fogaca A."/>
            <person name="Logullo C."/>
            <person name="Tanaka A."/>
            <person name="Daffre S."/>
            <person name="Termignoni C."/>
            <person name="Vaz I.S.Jr."/>
            <person name="Oliveira P.L."/>
            <person name="Ribeiro J.M."/>
        </authorList>
    </citation>
    <scope>NUCLEOTIDE SEQUENCE</scope>
    <source>
        <strain evidence="4">Porto Alegre</strain>
    </source>
</reference>
<dbReference type="SMART" id="SM00268">
    <property type="entry name" value="ACTIN"/>
    <property type="match status" value="1"/>
</dbReference>
<evidence type="ECO:0000256" key="3">
    <source>
        <dbReference type="SAM" id="MobiDB-lite"/>
    </source>
</evidence>
<dbReference type="FunFam" id="3.90.640.10:FF:000016">
    <property type="entry name" value="ARP5 actin-related protein 5 homolog"/>
    <property type="match status" value="1"/>
</dbReference>
<evidence type="ECO:0000256" key="2">
    <source>
        <dbReference type="SAM" id="Coils"/>
    </source>
</evidence>
<feature type="region of interest" description="Disordered" evidence="3">
    <location>
        <begin position="429"/>
        <end position="455"/>
    </location>
</feature>
<dbReference type="PANTHER" id="PTHR11937">
    <property type="entry name" value="ACTIN"/>
    <property type="match status" value="1"/>
</dbReference>
<dbReference type="Gene3D" id="3.30.420.40">
    <property type="match status" value="4"/>
</dbReference>